<feature type="compositionally biased region" description="Basic and acidic residues" evidence="1">
    <location>
        <begin position="440"/>
        <end position="449"/>
    </location>
</feature>
<feature type="region of interest" description="Disordered" evidence="1">
    <location>
        <begin position="167"/>
        <end position="194"/>
    </location>
</feature>
<name>A0ABU2LGA0_9ACTN</name>
<feature type="region of interest" description="Disordered" evidence="1">
    <location>
        <begin position="440"/>
        <end position="513"/>
    </location>
</feature>
<evidence type="ECO:0000313" key="3">
    <source>
        <dbReference type="Proteomes" id="UP001183388"/>
    </source>
</evidence>
<keyword evidence="3" id="KW-1185">Reference proteome</keyword>
<organism evidence="2 3">
    <name type="scientific">Streptomyces boetiae</name>
    <dbReference type="NCBI Taxonomy" id="3075541"/>
    <lineage>
        <taxon>Bacteria</taxon>
        <taxon>Bacillati</taxon>
        <taxon>Actinomycetota</taxon>
        <taxon>Actinomycetes</taxon>
        <taxon>Kitasatosporales</taxon>
        <taxon>Streptomycetaceae</taxon>
        <taxon>Streptomyces</taxon>
    </lineage>
</organism>
<dbReference type="EMBL" id="JAVREN010000062">
    <property type="protein sequence ID" value="MDT0310267.1"/>
    <property type="molecule type" value="Genomic_DNA"/>
</dbReference>
<accession>A0ABU2LGA0</accession>
<dbReference type="Proteomes" id="UP001183388">
    <property type="component" value="Unassembled WGS sequence"/>
</dbReference>
<feature type="compositionally biased region" description="Low complexity" evidence="1">
    <location>
        <begin position="490"/>
        <end position="499"/>
    </location>
</feature>
<protein>
    <submittedName>
        <fullName evidence="2">Uncharacterized protein</fullName>
    </submittedName>
</protein>
<feature type="region of interest" description="Disordered" evidence="1">
    <location>
        <begin position="98"/>
        <end position="144"/>
    </location>
</feature>
<evidence type="ECO:0000313" key="2">
    <source>
        <dbReference type="EMBL" id="MDT0310267.1"/>
    </source>
</evidence>
<sequence>MARGNNDANALSMLHSTLIDTRRELGTAITEGFERLQRADETDHAATREAVTGELGKMRASLNEARNRLMSGKNDLAIDVKDILTFVRQELQQLHTAIDSLRPPAGDEPGPQKPGPEGAPLLAPGAETPPVDGGPPIPDGTVLPQGAAEDVEGVLAGLGNGAGPAPGAALLPAPGTDAQNAAAPEAEAGPSVAEQVSEALAPLRTDLQALTATQNDVLAAVTEAGVSPAPAEPGPSVAEQVAEALAPLRAGLQALTAAQQEGLAARSLPEADRVREVLVTQTELLKEVGGLRQAFTGLAIQLESALQNREPEEEKAEDSREEAVRAPEVTPQHSELLTRAAQVSSAALVCHRDLWEFITSRAGLHPHFRMPARVTDLPDSRITAALSGRSLIAILISLFTIQETTGKGEGDWALATTLYHRIHNGLTGLAPTGDTVTIALDDRTPHPEQQDDGATAENTTDIDDPAVTGEPRPDDHPTANEAATEADPTAGGEAASGPAEPDEDEQQEPGTPG</sequence>
<feature type="compositionally biased region" description="Basic and acidic residues" evidence="1">
    <location>
        <begin position="309"/>
        <end position="325"/>
    </location>
</feature>
<evidence type="ECO:0000256" key="1">
    <source>
        <dbReference type="SAM" id="MobiDB-lite"/>
    </source>
</evidence>
<proteinExistence type="predicted"/>
<dbReference type="RefSeq" id="WP_311633238.1">
    <property type="nucleotide sequence ID" value="NZ_JAVREN010000062.1"/>
</dbReference>
<feature type="region of interest" description="Disordered" evidence="1">
    <location>
        <begin position="306"/>
        <end position="332"/>
    </location>
</feature>
<reference evidence="3" key="1">
    <citation type="submission" date="2023-07" db="EMBL/GenBank/DDBJ databases">
        <title>30 novel species of actinomycetes from the DSMZ collection.</title>
        <authorList>
            <person name="Nouioui I."/>
        </authorList>
    </citation>
    <scope>NUCLEOTIDE SEQUENCE [LARGE SCALE GENOMIC DNA]</scope>
    <source>
        <strain evidence="3">DSM 44917</strain>
    </source>
</reference>
<feature type="compositionally biased region" description="Low complexity" evidence="1">
    <location>
        <begin position="115"/>
        <end position="131"/>
    </location>
</feature>
<gene>
    <name evidence="2" type="ORF">RM780_25420</name>
</gene>
<comment type="caution">
    <text evidence="2">The sequence shown here is derived from an EMBL/GenBank/DDBJ whole genome shotgun (WGS) entry which is preliminary data.</text>
</comment>